<feature type="binding site" evidence="13">
    <location>
        <position position="125"/>
    </location>
    <ligand>
        <name>substrate</name>
    </ligand>
</feature>
<protein>
    <recommendedName>
        <fullName evidence="6 13">Phosphoglycerate kinase</fullName>
        <ecNumber evidence="5 13">2.7.2.3</ecNumber>
    </recommendedName>
</protein>
<evidence type="ECO:0000313" key="18">
    <source>
        <dbReference type="Proteomes" id="UP000004030"/>
    </source>
</evidence>
<keyword evidence="12 13" id="KW-0324">Glycolysis</keyword>
<dbReference type="PRINTS" id="PR00477">
    <property type="entry name" value="PHGLYCKINASE"/>
</dbReference>
<evidence type="ECO:0000256" key="5">
    <source>
        <dbReference type="ARBA" id="ARBA00013061"/>
    </source>
</evidence>
<evidence type="ECO:0000256" key="3">
    <source>
        <dbReference type="ARBA" id="ARBA00008982"/>
    </source>
</evidence>
<dbReference type="HAMAP" id="MF_00145">
    <property type="entry name" value="Phosphoglyc_kinase"/>
    <property type="match status" value="1"/>
</dbReference>
<evidence type="ECO:0000256" key="13">
    <source>
        <dbReference type="HAMAP-Rule" id="MF_00145"/>
    </source>
</evidence>
<feature type="binding site" evidence="14">
    <location>
        <position position="158"/>
    </location>
    <ligand>
        <name>(2R)-3-phosphoglycerate</name>
        <dbReference type="ChEBI" id="CHEBI:58272"/>
    </ligand>
</feature>
<evidence type="ECO:0000256" key="8">
    <source>
        <dbReference type="ARBA" id="ARBA00022679"/>
    </source>
</evidence>
<comment type="caution">
    <text evidence="13">Lacks conserved residue(s) required for the propagation of feature annotation.</text>
</comment>
<feature type="binding site" evidence="13 15">
    <location>
        <position position="330"/>
    </location>
    <ligand>
        <name>ATP</name>
        <dbReference type="ChEBI" id="CHEBI:30616"/>
    </ligand>
</feature>
<comment type="caution">
    <text evidence="17">The sequence shown here is derived from an EMBL/GenBank/DDBJ whole genome shotgun (WGS) entry which is preliminary data.</text>
</comment>
<feature type="binding site" evidence="13">
    <location>
        <position position="42"/>
    </location>
    <ligand>
        <name>substrate</name>
    </ligand>
</feature>
<comment type="subcellular location">
    <subcellularLocation>
        <location evidence="13">Cytoplasm</location>
    </subcellularLocation>
</comment>
<evidence type="ECO:0000256" key="10">
    <source>
        <dbReference type="ARBA" id="ARBA00022777"/>
    </source>
</evidence>
<dbReference type="Gene3D" id="3.40.50.1260">
    <property type="entry name" value="Phosphoglycerate kinase, N-terminal domain"/>
    <property type="match status" value="2"/>
</dbReference>
<dbReference type="eggNOG" id="COG0126">
    <property type="taxonomic scope" value="Bacteria"/>
</dbReference>
<dbReference type="UniPathway" id="UPA00109">
    <property type="reaction ID" value="UER00185"/>
</dbReference>
<evidence type="ECO:0000256" key="7">
    <source>
        <dbReference type="ARBA" id="ARBA00022490"/>
    </source>
</evidence>
<name>G6EF91_9SPHN</name>
<dbReference type="GO" id="GO:0006094">
    <property type="term" value="P:gluconeogenesis"/>
    <property type="evidence" value="ECO:0007669"/>
    <property type="project" value="TreeGrafter"/>
</dbReference>
<keyword evidence="8 13" id="KW-0808">Transferase</keyword>
<evidence type="ECO:0000256" key="11">
    <source>
        <dbReference type="ARBA" id="ARBA00022840"/>
    </source>
</evidence>
<evidence type="ECO:0000256" key="2">
    <source>
        <dbReference type="ARBA" id="ARBA00004838"/>
    </source>
</evidence>
<evidence type="ECO:0000256" key="6">
    <source>
        <dbReference type="ARBA" id="ARBA00016471"/>
    </source>
</evidence>
<feature type="binding site" evidence="13 15">
    <location>
        <position position="208"/>
    </location>
    <ligand>
        <name>ATP</name>
        <dbReference type="ChEBI" id="CHEBI:30616"/>
    </ligand>
</feature>
<comment type="catalytic activity">
    <reaction evidence="1 13 16">
        <text>(2R)-3-phosphoglycerate + ATP = (2R)-3-phospho-glyceroyl phosphate + ADP</text>
        <dbReference type="Rhea" id="RHEA:14801"/>
        <dbReference type="ChEBI" id="CHEBI:30616"/>
        <dbReference type="ChEBI" id="CHEBI:57604"/>
        <dbReference type="ChEBI" id="CHEBI:58272"/>
        <dbReference type="ChEBI" id="CHEBI:456216"/>
        <dbReference type="EC" id="2.7.2.3"/>
    </reaction>
</comment>
<dbReference type="EMBL" id="AGFM01000047">
    <property type="protein sequence ID" value="EHJ60049.1"/>
    <property type="molecule type" value="Genomic_DNA"/>
</dbReference>
<evidence type="ECO:0000313" key="17">
    <source>
        <dbReference type="EMBL" id="EHJ60049.1"/>
    </source>
</evidence>
<feature type="binding site" evidence="13 14">
    <location>
        <begin position="65"/>
        <end position="68"/>
    </location>
    <ligand>
        <name>substrate</name>
    </ligand>
</feature>
<comment type="subunit">
    <text evidence="4 13">Monomer.</text>
</comment>
<dbReference type="GO" id="GO:0005524">
    <property type="term" value="F:ATP binding"/>
    <property type="evidence" value="ECO:0007669"/>
    <property type="project" value="UniProtKB-KW"/>
</dbReference>
<evidence type="ECO:0000256" key="1">
    <source>
        <dbReference type="ARBA" id="ARBA00000642"/>
    </source>
</evidence>
<dbReference type="FunFam" id="3.40.50.1260:FF:000006">
    <property type="entry name" value="Phosphoglycerate kinase"/>
    <property type="match status" value="1"/>
</dbReference>
<keyword evidence="7 13" id="KW-0963">Cytoplasm</keyword>
<evidence type="ECO:0000256" key="15">
    <source>
        <dbReference type="PIRSR" id="PIRSR000724-2"/>
    </source>
</evidence>
<proteinExistence type="inferred from homology"/>
<keyword evidence="10 13" id="KW-0418">Kinase</keyword>
<dbReference type="InterPro" id="IPR036043">
    <property type="entry name" value="Phosphoglycerate_kinase_sf"/>
</dbReference>
<dbReference type="EC" id="2.7.2.3" evidence="5 13"/>
<evidence type="ECO:0000256" key="12">
    <source>
        <dbReference type="ARBA" id="ARBA00023152"/>
    </source>
</evidence>
<dbReference type="RefSeq" id="WP_007013920.1">
    <property type="nucleotide sequence ID" value="NZ_AGFM01000047.1"/>
</dbReference>
<dbReference type="FunFam" id="3.40.50.1260:FF:000031">
    <property type="entry name" value="Phosphoglycerate kinase 1"/>
    <property type="match status" value="1"/>
</dbReference>
<dbReference type="Pfam" id="PF00162">
    <property type="entry name" value="PGK"/>
    <property type="match status" value="1"/>
</dbReference>
<feature type="binding site" evidence="13">
    <location>
        <position position="158"/>
    </location>
    <ligand>
        <name>substrate</name>
    </ligand>
</feature>
<organism evidence="17 18">
    <name type="scientific">Novosphingobium pentaromativorans US6-1</name>
    <dbReference type="NCBI Taxonomy" id="1088721"/>
    <lineage>
        <taxon>Bacteria</taxon>
        <taxon>Pseudomonadati</taxon>
        <taxon>Pseudomonadota</taxon>
        <taxon>Alphaproteobacteria</taxon>
        <taxon>Sphingomonadales</taxon>
        <taxon>Sphingomonadaceae</taxon>
        <taxon>Novosphingobium</taxon>
    </lineage>
</organism>
<keyword evidence="18" id="KW-1185">Reference proteome</keyword>
<dbReference type="Proteomes" id="UP000004030">
    <property type="component" value="Unassembled WGS sequence"/>
</dbReference>
<dbReference type="PIRSF" id="PIRSF000724">
    <property type="entry name" value="Pgk"/>
    <property type="match status" value="1"/>
</dbReference>
<dbReference type="STRING" id="1088721.JI59_04940"/>
<evidence type="ECO:0000256" key="9">
    <source>
        <dbReference type="ARBA" id="ARBA00022741"/>
    </source>
</evidence>
<feature type="binding site" evidence="14">
    <location>
        <position position="125"/>
    </location>
    <ligand>
        <name>(2R)-3-phosphoglycerate</name>
        <dbReference type="ChEBI" id="CHEBI:58272"/>
    </ligand>
</feature>
<evidence type="ECO:0000256" key="16">
    <source>
        <dbReference type="RuleBase" id="RU000532"/>
    </source>
</evidence>
<keyword evidence="9 13" id="KW-0547">Nucleotide-binding</keyword>
<reference evidence="17 18" key="1">
    <citation type="journal article" date="2012" name="J. Bacteriol.">
        <title>Genome sequence of benzo(a)pyrene-degrading bacterium Novosphingobium pentaromativorans US6-1.</title>
        <authorList>
            <person name="Luo Y.R."/>
            <person name="Kang S.G."/>
            <person name="Kim S.J."/>
            <person name="Kim M.R."/>
            <person name="Li N."/>
            <person name="Lee J.H."/>
            <person name="Kwon K.K."/>
        </authorList>
    </citation>
    <scope>NUCLEOTIDE SEQUENCE [LARGE SCALE GENOMIC DNA]</scope>
    <source>
        <strain evidence="17 18">US6-1</strain>
    </source>
</reference>
<dbReference type="PATRIC" id="fig|1088721.3.peg.2977"/>
<accession>G6EF91</accession>
<evidence type="ECO:0000256" key="14">
    <source>
        <dbReference type="PIRSR" id="PIRSR000724-1"/>
    </source>
</evidence>
<dbReference type="GO" id="GO:0043531">
    <property type="term" value="F:ADP binding"/>
    <property type="evidence" value="ECO:0007669"/>
    <property type="project" value="TreeGrafter"/>
</dbReference>
<feature type="binding site" evidence="13 14">
    <location>
        <begin position="27"/>
        <end position="29"/>
    </location>
    <ligand>
        <name>substrate</name>
    </ligand>
</feature>
<comment type="similarity">
    <text evidence="3 13 16">Belongs to the phosphoglycerate kinase family.</text>
</comment>
<evidence type="ECO:0000256" key="4">
    <source>
        <dbReference type="ARBA" id="ARBA00011245"/>
    </source>
</evidence>
<dbReference type="GO" id="GO:0004618">
    <property type="term" value="F:phosphoglycerate kinase activity"/>
    <property type="evidence" value="ECO:0007669"/>
    <property type="project" value="UniProtKB-UniRule"/>
</dbReference>
<sequence>MVDSSVLSFRTLDDIDVAGKTAVVRVDLNVPVENGAVTDVTRIKRIVPTLRELIDKGAKVVLLSHLGRPKGMAAPDLSLEPVASALSAILARPVRFVATDWRDGRASAALEGTAPGDVLLMENTRFHPGEETNDPELAAQFASLGDVYVNDAFSAAHRAHASTEGIAHILPAVAGRAMQAELEALGLVLQDPDRPVFALIGGAKVSTKLDLLVNLVAKVQVIGIGGAMANTFLAAQGHPIGKSLVESEMLGTARQVIQRAKAAGCAVLLPVDAVVADELSAGVETRTVSVDQVGANDLILDIGPATVALFEDKLQEVRTLVWNGPLGVFEVSPFDQGTIAVARAVADLAETGRLRAVAGGGDTTAALNQAGVTERFSYVSAAGGAFLEWLEGRPLPGVEALKA</sequence>
<dbReference type="PANTHER" id="PTHR11406:SF23">
    <property type="entry name" value="PHOSPHOGLYCERATE KINASE 1, CHLOROPLASTIC-RELATED"/>
    <property type="match status" value="1"/>
</dbReference>
<dbReference type="AlphaFoldDB" id="G6EF91"/>
<dbReference type="InterPro" id="IPR015824">
    <property type="entry name" value="Phosphoglycerate_kinase_N"/>
</dbReference>
<feature type="binding site" evidence="14">
    <location>
        <position position="42"/>
    </location>
    <ligand>
        <name>(2R)-3-phosphoglycerate</name>
        <dbReference type="ChEBI" id="CHEBI:58272"/>
    </ligand>
</feature>
<dbReference type="GO" id="GO:0006096">
    <property type="term" value="P:glycolytic process"/>
    <property type="evidence" value="ECO:0007669"/>
    <property type="project" value="UniProtKB-UniRule"/>
</dbReference>
<feature type="binding site" evidence="13 15">
    <location>
        <begin position="360"/>
        <end position="363"/>
    </location>
    <ligand>
        <name>ATP</name>
        <dbReference type="ChEBI" id="CHEBI:30616"/>
    </ligand>
</feature>
<dbReference type="KEGG" id="npn:JI59_04940"/>
<dbReference type="SUPFAM" id="SSF53748">
    <property type="entry name" value="Phosphoglycerate kinase"/>
    <property type="match status" value="1"/>
</dbReference>
<comment type="pathway">
    <text evidence="2 13">Carbohydrate degradation; glycolysis; pyruvate from D-glyceraldehyde 3-phosphate: step 2/5.</text>
</comment>
<dbReference type="PANTHER" id="PTHR11406">
    <property type="entry name" value="PHOSPHOGLYCERATE KINASE"/>
    <property type="match status" value="1"/>
</dbReference>
<dbReference type="InterPro" id="IPR001576">
    <property type="entry name" value="Phosphoglycerate_kinase"/>
</dbReference>
<gene>
    <name evidence="13" type="primary">pgk</name>
    <name evidence="17" type="ORF">NSU_3012</name>
</gene>
<keyword evidence="11 13" id="KW-0067">ATP-binding</keyword>
<dbReference type="OrthoDB" id="9808460at2"/>
<dbReference type="GO" id="GO:0005829">
    <property type="term" value="C:cytosol"/>
    <property type="evidence" value="ECO:0007669"/>
    <property type="project" value="TreeGrafter"/>
</dbReference>